<proteinExistence type="predicted"/>
<dbReference type="InterPro" id="IPR036116">
    <property type="entry name" value="FN3_sf"/>
</dbReference>
<dbReference type="SUPFAM" id="SSF49265">
    <property type="entry name" value="Fibronectin type III"/>
    <property type="match status" value="1"/>
</dbReference>
<dbReference type="PANTHER" id="PTHR43308">
    <property type="entry name" value="OUTER MEMBRANE PROTEIN ALPHA-RELATED"/>
    <property type="match status" value="1"/>
</dbReference>
<evidence type="ECO:0000256" key="1">
    <source>
        <dbReference type="SAM" id="MobiDB-lite"/>
    </source>
</evidence>
<dbReference type="InterPro" id="IPR013783">
    <property type="entry name" value="Ig-like_fold"/>
</dbReference>
<name>A0A430J744_9BACL</name>
<evidence type="ECO:0000313" key="3">
    <source>
        <dbReference type="EMBL" id="RTE05010.1"/>
    </source>
</evidence>
<feature type="domain" description="SLH" evidence="2">
    <location>
        <begin position="1962"/>
        <end position="2028"/>
    </location>
</feature>
<dbReference type="Pfam" id="PF00395">
    <property type="entry name" value="SLH"/>
    <property type="match status" value="2"/>
</dbReference>
<dbReference type="InterPro" id="IPR051465">
    <property type="entry name" value="Cell_Envelope_Struct_Comp"/>
</dbReference>
<dbReference type="Gene3D" id="2.60.40.10">
    <property type="entry name" value="Immunoglobulins"/>
    <property type="match status" value="1"/>
</dbReference>
<feature type="region of interest" description="Disordered" evidence="1">
    <location>
        <begin position="771"/>
        <end position="813"/>
    </location>
</feature>
<sequence length="2159" mass="233427">MFIFCLRKRRTSMAESRRSIAIRWMVDAFPILKGRCPMKVRAVPLWKKLVLMGCSLVLCLPIGGELALAVGSELQPVKLSNDFMDVSVNKQNGRFSVKTKLGAPLKTGDDNKSLLFQDKLPDTSFTTFRINGKDYIYGNGYGYLGSNGYFTYSPETQGTINQSVWHVDGLEITQTLTLVDDPTNPNAGNMKVSYKVINKSAQTQQVGSRILLDTMLGPEDAAPISMANGNSYIRTETKLEGPLPYYWRATDNPLNPKVLSYGFLQGWGNTSPNWMIIAHWNGISETKWDYTVNPGLDFTNKQNQYGTADSAVAMYWDPTALAPGQETVYETYYGLGSFFTSEKEASYGVQIGAPKQLSLNSSRTGYNEDTFEIRVDIDNTLDRSVDQTDVQAVLGLPADLELVAEERATKAVGSMPAGQTRTVAWKVKPKPQKSYKAAQYQVIVKAAGGAENVQASYVVLPALSGQLPQIQLLEALPKNLYTKDTNPSVVLQGKGFEVLKGAADWQIQVIRERDGKAVAVPSADVNVVDDKQISLQLSPGIWTTLAEEPGTYKVRILGGARGNFEQKIQLTNDAKYKTRDYGLLLVVGEQMSSGGDETYKLVPVENETKLAELKRQYASSDKELLLEFRGPIRSLSGDNTYFEMGPGTTINSVIRHDTSKELSNIFGASTQKMVIRKAEQDLSHEGDYIELKGNGVLTIPGFPFSFGPFQIEMVDGTHYALEADEDAGDAPIEIQWEVLKGLSIVQHMSFFQVEIKNAVIGNESVSFGGSVSLNFNPGQKKEKEGEDNGNNNGQPPPSNNGGQAGDDSERDQSDDNLQLGIAVDEARFGMRQETSMFGKAGTFGFIGLRAEGEAGLPEGMIPGLDFGASGRVALDTFDKKFEIEGHVQFQVVEVDGLLTLRFTDIGVPIPDNFVFVVGGEPGIPLIPIAPVAYITKGGGGFRNLYDSLMGNFNILPPLKLLIVGGLSVAKVVTADNVTLGLSARGIEFSGEFEIVKFPILKEVYGSIDFQDSLSNFGVELKAGARLEVFDAIIGEVHVVFGYDSSRHGLLGPVYLAGGGELTLRIPRAVPILGGKEIAHASGEISSEKVWGKVRIIGIPFGYQYVWGNKLPKLASVRMSADMLPEPEGLSEQHFIDDAGQASSLTFGTNIKRVTSSSLQAAELKSERVSILSASQTYPIPVSADQEIALFDLTYTGDTLPNLQVKAPDGTDYPLILDSNYMTQEIPSEDSQSGLPEKHVYISVPKPQGGSIAGNWQVISDQPLSWALMDVTVPASLTDLQAINAADANSVHVSWEGDHVSDEKVSLFLSSNNTDDPGRLLMKDVPAANGQADVTLPEMTASGEYYIKAVLSREDTNMDSRYSTASIHYVNHDQPDRPSNVRLVPAGNGFLQVNWETPQAVDGYTLQLLDEQGGPIPGLGTIDLAGDKLTSTVGGMIQDASGAKAGLVPGASYKVSIGSYKQVNGGKVYSAPTISAPVYVPVPAPASIELTPLQLNHQPITNRFGDASQETYVTKESSFSLAFHADQAVSTVLRVNDKEIGTLEGSDWQREIELQEGTNQIALFSKNQAGDTTQSGIRIMADTVPPDLKVERLGAVSVNGTVMVKGAAEPGSRLTIEGQPIAVEADGSFEHALPLDGKLMKTVVVTATDDAGNQTMYETEMGNTELDGLVSVEISAAASGDPGALAAADPETELNLAAGSKQVLELVATDAKGVKTLVNPELVKWEILHGDTQGSVSDNGELSANYEGDIVVKASYSVSEDYAFEDTLIVKVTGDPPNQPDTSYEDWYVPPPVTDNQESSPSLSATDRDALIDHTLLNLLKQLIEREQGAKYVGSVTVKPNHETILPIGNRAALRIPAQDLPREANIAAGVMTDPNAFESNGIQVIGDLYELKWDNPLTLGQPAELTIRFNLEEIPDPNRAAIYWYNEVAHRWEYIGGTFNPVAGTMTAALPHFSKYALLVNTALPDFEDMHSRWSKDYVYQLASLGAINGSEREGIPVFEPERLITRQEFAKIAVGAREGGPASDAAEGAGMLERFADHNTVSLWAEPYIVSALAKQWLGGSSQADGLYLQPAAAITRAEAMAIIGRMLASSPGTISAAVDVNFKDAATIPDWAMAYVPRLTQSGILSGYPDGTLRPDAYITREEAAAMISRMLTVLSH</sequence>
<evidence type="ECO:0000313" key="4">
    <source>
        <dbReference type="Proteomes" id="UP000276128"/>
    </source>
</evidence>
<feature type="domain" description="SLH" evidence="2">
    <location>
        <begin position="2101"/>
        <end position="2159"/>
    </location>
</feature>
<reference evidence="3 4" key="1">
    <citation type="submission" date="2018-12" db="EMBL/GenBank/DDBJ databases">
        <title>Bacillus ochoae sp. nov., Paenibacillus whitsoniae sp. nov., Paenibacillus spiritus sp. nov. Isolated from the Mars Exploration Rover during spacecraft assembly.</title>
        <authorList>
            <person name="Seuylemezian A."/>
            <person name="Vaishampayan P."/>
        </authorList>
    </citation>
    <scope>NUCLEOTIDE SEQUENCE [LARGE SCALE GENOMIC DNA]</scope>
    <source>
        <strain evidence="3 4">MER 54</strain>
    </source>
</reference>
<feature type="domain" description="SLH" evidence="2">
    <location>
        <begin position="2033"/>
        <end position="2099"/>
    </location>
</feature>
<dbReference type="PANTHER" id="PTHR43308:SF5">
    <property type="entry name" value="S-LAYER PROTEIN _ PEPTIDOGLYCAN ENDO-BETA-N-ACETYLGLUCOSAMINIDASE"/>
    <property type="match status" value="1"/>
</dbReference>
<evidence type="ECO:0000259" key="2">
    <source>
        <dbReference type="PROSITE" id="PS51272"/>
    </source>
</evidence>
<dbReference type="EMBL" id="RXHU01000085">
    <property type="protein sequence ID" value="RTE05010.1"/>
    <property type="molecule type" value="Genomic_DNA"/>
</dbReference>
<dbReference type="Proteomes" id="UP000276128">
    <property type="component" value="Unassembled WGS sequence"/>
</dbReference>
<gene>
    <name evidence="3" type="ORF">EJQ19_25710</name>
</gene>
<dbReference type="InterPro" id="IPR001119">
    <property type="entry name" value="SLH_dom"/>
</dbReference>
<comment type="caution">
    <text evidence="3">The sequence shown here is derived from an EMBL/GenBank/DDBJ whole genome shotgun (WGS) entry which is preliminary data.</text>
</comment>
<dbReference type="OrthoDB" id="1829213at2"/>
<accession>A0A430J744</accession>
<keyword evidence="4" id="KW-1185">Reference proteome</keyword>
<dbReference type="PROSITE" id="PS51272">
    <property type="entry name" value="SLH"/>
    <property type="match status" value="3"/>
</dbReference>
<organism evidence="3 4">
    <name type="scientific">Paenibacillus whitsoniae</name>
    <dbReference type="NCBI Taxonomy" id="2496558"/>
    <lineage>
        <taxon>Bacteria</taxon>
        <taxon>Bacillati</taxon>
        <taxon>Bacillota</taxon>
        <taxon>Bacilli</taxon>
        <taxon>Bacillales</taxon>
        <taxon>Paenibacillaceae</taxon>
        <taxon>Paenibacillus</taxon>
    </lineage>
</organism>
<protein>
    <recommendedName>
        <fullName evidence="2">SLH domain-containing protein</fullName>
    </recommendedName>
</protein>